<organism evidence="1 2">
    <name type="scientific">Hydrogenispora ethanolica</name>
    <dbReference type="NCBI Taxonomy" id="1082276"/>
    <lineage>
        <taxon>Bacteria</taxon>
        <taxon>Bacillati</taxon>
        <taxon>Bacillota</taxon>
        <taxon>Hydrogenispora</taxon>
    </lineage>
</organism>
<dbReference type="Proteomes" id="UP000295008">
    <property type="component" value="Unassembled WGS sequence"/>
</dbReference>
<gene>
    <name evidence="1" type="ORF">EDC14_10626</name>
</gene>
<dbReference type="AlphaFoldDB" id="A0A4R1QMS9"/>
<accession>A0A4R1QMS9</accession>
<evidence type="ECO:0000313" key="2">
    <source>
        <dbReference type="Proteomes" id="UP000295008"/>
    </source>
</evidence>
<dbReference type="EMBL" id="SLUN01000062">
    <property type="protein sequence ID" value="TCL54577.1"/>
    <property type="molecule type" value="Genomic_DNA"/>
</dbReference>
<protein>
    <submittedName>
        <fullName evidence="1">Uncharacterized protein</fullName>
    </submittedName>
</protein>
<evidence type="ECO:0000313" key="1">
    <source>
        <dbReference type="EMBL" id="TCL54577.1"/>
    </source>
</evidence>
<comment type="caution">
    <text evidence="1">The sequence shown here is derived from an EMBL/GenBank/DDBJ whole genome shotgun (WGS) entry which is preliminary data.</text>
</comment>
<sequence length="64" mass="7849">MIRLHRKNGNVDDFGTNHQIMQMNRRDGLLYSRRLIDVIPLGWWIDRVRQARKMYCRDEFISSR</sequence>
<keyword evidence="2" id="KW-1185">Reference proteome</keyword>
<reference evidence="1 2" key="1">
    <citation type="submission" date="2019-03" db="EMBL/GenBank/DDBJ databases">
        <title>Genomic Encyclopedia of Type Strains, Phase IV (KMG-IV): sequencing the most valuable type-strain genomes for metagenomic binning, comparative biology and taxonomic classification.</title>
        <authorList>
            <person name="Goeker M."/>
        </authorList>
    </citation>
    <scope>NUCLEOTIDE SEQUENCE [LARGE SCALE GENOMIC DNA]</scope>
    <source>
        <strain evidence="1 2">LX-B</strain>
    </source>
</reference>
<name>A0A4R1QMS9_HYDET</name>
<proteinExistence type="predicted"/>